<dbReference type="PROSITE" id="PS51198">
    <property type="entry name" value="UVRD_HELICASE_ATP_BIND"/>
    <property type="match status" value="1"/>
</dbReference>
<dbReference type="InterPro" id="IPR000212">
    <property type="entry name" value="DNA_helicase_UvrD/REP"/>
</dbReference>
<dbReference type="GO" id="GO:0005524">
    <property type="term" value="F:ATP binding"/>
    <property type="evidence" value="ECO:0007669"/>
    <property type="project" value="UniProtKB-UniRule"/>
</dbReference>
<gene>
    <name evidence="15 19" type="primary">recB</name>
    <name evidence="19" type="ORF">NCTC13093_00257</name>
</gene>
<dbReference type="Proteomes" id="UP000250086">
    <property type="component" value="Unassembled WGS sequence"/>
</dbReference>
<evidence type="ECO:0000256" key="14">
    <source>
        <dbReference type="ARBA" id="ARBA00048988"/>
    </source>
</evidence>
<dbReference type="EC" id="5.6.2.4" evidence="15"/>
<dbReference type="InterPro" id="IPR011604">
    <property type="entry name" value="PDDEXK-like_dom_sf"/>
</dbReference>
<comment type="catalytic activity">
    <reaction evidence="15">
        <text>Exonucleolytic cleavage (in the presence of ATP) in either 5'- to 3'- or 3'- to 5'-direction to yield 5'-phosphooligonucleotides.</text>
        <dbReference type="EC" id="3.1.11.5"/>
    </reaction>
</comment>
<feature type="binding site" evidence="15">
    <location>
        <position position="1098"/>
    </location>
    <ligand>
        <name>Mg(2+)</name>
        <dbReference type="ChEBI" id="CHEBI:18420"/>
    </ligand>
</feature>
<dbReference type="Gene3D" id="3.90.320.10">
    <property type="match status" value="1"/>
</dbReference>
<keyword evidence="7 15" id="KW-0269">Exonuclease</keyword>
<keyword evidence="12 15" id="KW-0413">Isomerase</keyword>
<dbReference type="HAMAP" id="MF_01485">
    <property type="entry name" value="RecB"/>
    <property type="match status" value="1"/>
</dbReference>
<comment type="cofactor">
    <cofactor evidence="15">
        <name>Mg(2+)</name>
        <dbReference type="ChEBI" id="CHEBI:18420"/>
    </cofactor>
    <text evidence="15">Binds 1 Mg(2+) ion per subunit.</text>
</comment>
<dbReference type="PANTHER" id="PTHR11070:SF23">
    <property type="entry name" value="RECBCD ENZYME SUBUNIT RECB"/>
    <property type="match status" value="1"/>
</dbReference>
<dbReference type="PANTHER" id="PTHR11070">
    <property type="entry name" value="UVRD / RECB / PCRA DNA HELICASE FAMILY MEMBER"/>
    <property type="match status" value="1"/>
</dbReference>
<keyword evidence="5 15" id="KW-0378">Hydrolase</keyword>
<evidence type="ECO:0000256" key="13">
    <source>
        <dbReference type="ARBA" id="ARBA00034617"/>
    </source>
</evidence>
<name>A0A2X0WEV3_9GAMM</name>
<dbReference type="InterPro" id="IPR014017">
    <property type="entry name" value="DNA_helicase_UvrD-like_C"/>
</dbReference>
<dbReference type="SUPFAM" id="SSF52980">
    <property type="entry name" value="Restriction endonuclease-like"/>
    <property type="match status" value="1"/>
</dbReference>
<protein>
    <recommendedName>
        <fullName evidence="15">RecBCD enzyme subunit RecB</fullName>
        <ecNumber evidence="15">3.1.11.5</ecNumber>
        <ecNumber evidence="15">5.6.2.4</ecNumber>
    </recommendedName>
    <alternativeName>
        <fullName evidence="15">DNA 3'-5' helicase subunit RecB</fullName>
    </alternativeName>
    <alternativeName>
        <fullName evidence="15">Exonuclease V subunit RecB</fullName>
        <shortName evidence="15">ExoV subunit RecB</shortName>
    </alternativeName>
    <alternativeName>
        <fullName evidence="15">Helicase/nuclease RecBCD subunit RecB</fullName>
    </alternativeName>
</protein>
<dbReference type="GO" id="GO:0003677">
    <property type="term" value="F:DNA binding"/>
    <property type="evidence" value="ECO:0007669"/>
    <property type="project" value="UniProtKB-UniRule"/>
</dbReference>
<dbReference type="Pfam" id="PF00580">
    <property type="entry name" value="UvrD-helicase"/>
    <property type="match status" value="2"/>
</dbReference>
<dbReference type="InterPro" id="IPR004586">
    <property type="entry name" value="RecB"/>
</dbReference>
<feature type="region of interest" description="Nuclease activity, interacts with RecD and RecA" evidence="15">
    <location>
        <begin position="1020"/>
        <end position="1359"/>
    </location>
</feature>
<dbReference type="CDD" id="cd22352">
    <property type="entry name" value="RecB_C-like"/>
    <property type="match status" value="1"/>
</dbReference>
<evidence type="ECO:0000313" key="19">
    <source>
        <dbReference type="EMBL" id="SPT68907.1"/>
    </source>
</evidence>
<dbReference type="GO" id="GO:0043138">
    <property type="term" value="F:3'-5' DNA helicase activity"/>
    <property type="evidence" value="ECO:0007669"/>
    <property type="project" value="UniProtKB-UniRule"/>
</dbReference>
<comment type="miscellaneous">
    <text evidence="15">In the RecBCD complex, RecB has a slow 3'-5' helicase, an exonuclease activity and loads RecA onto ssDNA, RecD has a fast 5'-3' helicase activity, while RecC stimulates the ATPase and processivity of the RecB helicase and contributes to recognition of the Chi site.</text>
</comment>
<keyword evidence="1 15" id="KW-0540">Nuclease</keyword>
<dbReference type="InterPro" id="IPR011335">
    <property type="entry name" value="Restrct_endonuc-II-like"/>
</dbReference>
<evidence type="ECO:0000256" key="1">
    <source>
        <dbReference type="ARBA" id="ARBA00022722"/>
    </source>
</evidence>
<proteinExistence type="inferred from homology"/>
<evidence type="ECO:0000256" key="9">
    <source>
        <dbReference type="ARBA" id="ARBA00022842"/>
    </source>
</evidence>
<comment type="catalytic activity">
    <reaction evidence="14 15">
        <text>ATP + H2O = ADP + phosphate + H(+)</text>
        <dbReference type="Rhea" id="RHEA:13065"/>
        <dbReference type="ChEBI" id="CHEBI:15377"/>
        <dbReference type="ChEBI" id="CHEBI:15378"/>
        <dbReference type="ChEBI" id="CHEBI:30616"/>
        <dbReference type="ChEBI" id="CHEBI:43474"/>
        <dbReference type="ChEBI" id="CHEBI:456216"/>
        <dbReference type="EC" id="5.6.2.4"/>
    </reaction>
</comment>
<dbReference type="EC" id="3.1.11.5" evidence="15"/>
<dbReference type="GO" id="GO:0000724">
    <property type="term" value="P:double-strand break repair via homologous recombination"/>
    <property type="evidence" value="ECO:0007669"/>
    <property type="project" value="UniProtKB-UniRule"/>
</dbReference>
<feature type="domain" description="UvrD-like helicase C-terminal" evidence="18">
    <location>
        <begin position="570"/>
        <end position="854"/>
    </location>
</feature>
<dbReference type="PROSITE" id="PS51217">
    <property type="entry name" value="UVRD_HELICASE_CTER"/>
    <property type="match status" value="1"/>
</dbReference>
<keyword evidence="20" id="KW-1185">Reference proteome</keyword>
<feature type="binding site" evidence="15">
    <location>
        <position position="1262"/>
    </location>
    <ligand>
        <name>Mg(2+)</name>
        <dbReference type="ChEBI" id="CHEBI:18420"/>
    </ligand>
</feature>
<feature type="domain" description="UvrD-like helicase ATP-binding" evidence="17">
    <location>
        <begin position="1"/>
        <end position="544"/>
    </location>
</feature>
<keyword evidence="4 15" id="KW-0227">DNA damage</keyword>
<dbReference type="GO" id="GO:0009338">
    <property type="term" value="C:exodeoxyribonuclease V complex"/>
    <property type="evidence" value="ECO:0007669"/>
    <property type="project" value="TreeGrafter"/>
</dbReference>
<dbReference type="SUPFAM" id="SSF52540">
    <property type="entry name" value="P-loop containing nucleoside triphosphate hydrolases"/>
    <property type="match status" value="1"/>
</dbReference>
<evidence type="ECO:0000256" key="6">
    <source>
        <dbReference type="ARBA" id="ARBA00022806"/>
    </source>
</evidence>
<evidence type="ECO:0000256" key="3">
    <source>
        <dbReference type="ARBA" id="ARBA00022741"/>
    </source>
</evidence>
<keyword evidence="10 15" id="KW-0238">DNA-binding</keyword>
<evidence type="ECO:0000259" key="18">
    <source>
        <dbReference type="PROSITE" id="PS51217"/>
    </source>
</evidence>
<dbReference type="RefSeq" id="WP_113743117.1">
    <property type="nucleotide sequence ID" value="NZ_UAPV01000001.1"/>
</dbReference>
<dbReference type="GO" id="GO:0005829">
    <property type="term" value="C:cytosol"/>
    <property type="evidence" value="ECO:0007669"/>
    <property type="project" value="TreeGrafter"/>
</dbReference>
<feature type="region of interest" description="DNA-binding and helicase activity, interacts with RecC" evidence="15">
    <location>
        <begin position="1"/>
        <end position="1012"/>
    </location>
</feature>
<feature type="binding site" evidence="15">
    <location>
        <position position="1245"/>
    </location>
    <ligand>
        <name>Mg(2+)</name>
        <dbReference type="ChEBI" id="CHEBI:18420"/>
    </ligand>
</feature>
<evidence type="ECO:0000256" key="2">
    <source>
        <dbReference type="ARBA" id="ARBA00022723"/>
    </source>
</evidence>
<comment type="function">
    <text evidence="15">A helicase/nuclease that prepares dsDNA breaks (DSB) for recombinational DNA repair. Binds to DSBs and unwinds DNA via a highly rapid and processive ATP-dependent bidirectional helicase activity. Unwinds dsDNA until it encounters a Chi (crossover hotspot instigator) sequence from the 3' direction. Cuts ssDNA a few nucleotides 3' to the Chi site. The properties and activities of the enzyme are changed at Chi. The Chi-altered holoenzyme produces a long 3'-ssDNA overhang and facilitates RecA-binding to the ssDNA for homologous DNA recombination and repair. Holoenzyme degrades any linearized DNA that is unable to undergo homologous recombination. In the holoenzyme this subunit contributes ATPase, 3'-5' helicase, exonuclease activity and loads RecA onto ssDNA.</text>
</comment>
<reference evidence="19 20" key="1">
    <citation type="submission" date="2018-06" db="EMBL/GenBank/DDBJ databases">
        <authorList>
            <consortium name="Pathogen Informatics"/>
            <person name="Doyle S."/>
        </authorList>
    </citation>
    <scope>NUCLEOTIDE SEQUENCE [LARGE SCALE GENOMIC DNA]</scope>
    <source>
        <strain evidence="19 20">NCTC13093</strain>
    </source>
</reference>
<evidence type="ECO:0000256" key="4">
    <source>
        <dbReference type="ARBA" id="ARBA00022763"/>
    </source>
</evidence>
<keyword evidence="6 15" id="KW-0347">Helicase</keyword>
<evidence type="ECO:0000313" key="20">
    <source>
        <dbReference type="Proteomes" id="UP000250086"/>
    </source>
</evidence>
<evidence type="ECO:0000259" key="17">
    <source>
        <dbReference type="PROSITE" id="PS51198"/>
    </source>
</evidence>
<dbReference type="Gene3D" id="1.10.486.10">
    <property type="entry name" value="PCRA, domain 4"/>
    <property type="match status" value="1"/>
</dbReference>
<evidence type="ECO:0000256" key="11">
    <source>
        <dbReference type="ARBA" id="ARBA00023204"/>
    </source>
</evidence>
<feature type="binding site" evidence="16">
    <location>
        <begin position="21"/>
        <end position="28"/>
    </location>
    <ligand>
        <name>ATP</name>
        <dbReference type="ChEBI" id="CHEBI:30616"/>
    </ligand>
</feature>
<organism evidence="19 20">
    <name type="scientific">Anaerobiospirillum thomasii</name>
    <dbReference type="NCBI Taxonomy" id="179995"/>
    <lineage>
        <taxon>Bacteria</taxon>
        <taxon>Pseudomonadati</taxon>
        <taxon>Pseudomonadota</taxon>
        <taxon>Gammaproteobacteria</taxon>
        <taxon>Aeromonadales</taxon>
        <taxon>Succinivibrionaceae</taxon>
        <taxon>Anaerobiospirillum</taxon>
    </lineage>
</organism>
<keyword evidence="11 15" id="KW-0234">DNA repair</keyword>
<evidence type="ECO:0000256" key="16">
    <source>
        <dbReference type="PROSITE-ProRule" id="PRU00560"/>
    </source>
</evidence>
<keyword evidence="2 15" id="KW-0479">Metal-binding</keyword>
<evidence type="ECO:0000256" key="12">
    <source>
        <dbReference type="ARBA" id="ARBA00023235"/>
    </source>
</evidence>
<keyword evidence="3 15" id="KW-0547">Nucleotide-binding</keyword>
<evidence type="ECO:0000256" key="7">
    <source>
        <dbReference type="ARBA" id="ARBA00022839"/>
    </source>
</evidence>
<keyword evidence="9 15" id="KW-0460">Magnesium</keyword>
<dbReference type="GO" id="GO:0000287">
    <property type="term" value="F:magnesium ion binding"/>
    <property type="evidence" value="ECO:0007669"/>
    <property type="project" value="UniProtKB-UniRule"/>
</dbReference>
<comment type="domain">
    <text evidence="15">The C-terminal domain has nuclease activity and interacts with RecD. It interacts with RecA, facilitating its loading onto ssDNA.</text>
</comment>
<dbReference type="Pfam" id="PF13361">
    <property type="entry name" value="UvrD_C"/>
    <property type="match status" value="1"/>
</dbReference>
<evidence type="ECO:0000256" key="15">
    <source>
        <dbReference type="HAMAP-Rule" id="MF_01485"/>
    </source>
</evidence>
<comment type="similarity">
    <text evidence="15">Belongs to the helicase family. UvrD subfamily.</text>
</comment>
<comment type="domain">
    <text evidence="15">The N-terminal DNA-binding domain is a ssDNA-dependent ATPase and has ATP-dependent 3'-5' helicase function. This domain interacts with RecC.</text>
</comment>
<dbReference type="EMBL" id="UAPV01000001">
    <property type="protein sequence ID" value="SPT68907.1"/>
    <property type="molecule type" value="Genomic_DNA"/>
</dbReference>
<feature type="active site" description="For nuclease activity" evidence="15">
    <location>
        <position position="1262"/>
    </location>
</feature>
<evidence type="ECO:0000256" key="8">
    <source>
        <dbReference type="ARBA" id="ARBA00022840"/>
    </source>
</evidence>
<keyword evidence="8 15" id="KW-0067">ATP-binding</keyword>
<dbReference type="GO" id="GO:0016887">
    <property type="term" value="F:ATP hydrolysis activity"/>
    <property type="evidence" value="ECO:0007669"/>
    <property type="project" value="RHEA"/>
</dbReference>
<dbReference type="GO" id="GO:0008854">
    <property type="term" value="F:exodeoxyribonuclease V activity"/>
    <property type="evidence" value="ECO:0007669"/>
    <property type="project" value="UniProtKB-EC"/>
</dbReference>
<comment type="subunit">
    <text evidence="15">Heterotrimer of RecB, RecC and RecD. All subunits contribute to DNA-binding. Interacts with RecA.</text>
</comment>
<dbReference type="InterPro" id="IPR014016">
    <property type="entry name" value="UvrD-like_ATP-bd"/>
</dbReference>
<comment type="catalytic activity">
    <reaction evidence="13 15">
        <text>Couples ATP hydrolysis with the unwinding of duplex DNA by translocating in the 3'-5' direction.</text>
        <dbReference type="EC" id="5.6.2.4"/>
    </reaction>
</comment>
<accession>A0A2X0WEV3</accession>
<evidence type="ECO:0000256" key="5">
    <source>
        <dbReference type="ARBA" id="ARBA00022801"/>
    </source>
</evidence>
<evidence type="ECO:0000256" key="10">
    <source>
        <dbReference type="ARBA" id="ARBA00023125"/>
    </source>
</evidence>
<sequence>MSSNTLVIKNFDLKLSSLIEASAGTGKTYTISYLVIRLLLGSGMHNNTAHKDGPLNLENILIVTFTEKATADLKARVREKIRYARLGFEKYLKDREHFDKTQYETQLVEIIEEFEDDNLKTLSGALQILKRAERSVDTASIYTIHSFCNKALNRIYAFETGEAFENEFVIDIGKYQKEAAQGMWRYLFYPESDRLKLIEDNYLESTDGYTLFNKYNSYLEKVVLPDKKQGFLGYNIINLPLKLKATSAVEALDELVAYVKIHDSLTILGDIFKRRLCDQDSVNCIKNRLYALYNPKSGNSNGFAFKSSDKSLLSQKRGLLFLKLVNQAIDDIDNLDLTQVQEAVDAIVGNDFDEPYKYFVDGSRIRSLTSASVADSNLLAESCKYFYEFALECSELLNEFTDIVLLINLVTVICIRERVELLCKRDKVIYSNDVLTRLFYILNTKESGDALARLLRQRYRVAMIDEFQDTDPIQFNIFKKLYLNEEAQDNGAACYLIGDPKQSIYEFRGSDINSYLKARNLIEKLQQRAGGVGILTLDTNYRSDRTIIESVNAMFSSDIGKSDKNAFISDNIKYLKVGHVTKDSYLKDTDSLSLAQNGTTVSIIDTINKYKAAELRLMVARRAALDIVHLLSHGRIVKDGVECEIRPGDIAVLVSSGSENEYIAEELEKLNIPSVYYSDRQSVLKDASGEKPSEDAKNIIYLMQAMMEPTRRSTLNRLLGSRLLGLNGKEFDALRSDEHYEHEIELLNKCRLVWERDGFLSAFATWYLDSSHDCLRRRLSEHGGLRRISNLYQIAELIQGVHNSISGVMAQLRYFIDLIESQDSTLIADDSTFEKRLDTQRDQVKVLTIHKSKGLEFPIVIMPFLWFKAQKKEMADQRVIPYYDENEGAYVIGFNATASKNSRDLASGCENRRLLYVAVTRARYANYMYAVDTQHVRGYEQSPVNALLSGRSERKGSFEITNDNLHAFSSVSDSMHLHELTVKDGQVLHTGEREYTYRREIHDYDEFELGIFFPESIDRRFVFTSYSAITKNAMLAESYRAALLKNDENYVADEFTDEMADKDVSVILPSLAHSGLDVQQCFNNLNYPKGAVFGTIMHNIFEKTAFDRLDGGALAQAVADIVLKEGDSNAIKLKKSWLYGCPDEDYRFYAHNSLMAISTWFDRAIRQDLLCRTDKSYALCDLKEMDYIAEMQFLMPCSAFDIEDFNRLCQKEALRVFKDCPDKSFIEGMALQKQIIDGYLNGSLDLVLRFKIDNEYKYFVLDYKSNYLGSSLSDYRAQNIGRVMFNEHHRYDVQYLIYTVVLHRYLKLRLKDYDYDRHMGGVLYLFVRGMGHDNEHGVFHTKVDYDLVLQIEQLLYPKE</sequence>
<dbReference type="InterPro" id="IPR027417">
    <property type="entry name" value="P-loop_NTPase"/>
</dbReference>
<dbReference type="Gene3D" id="3.40.50.300">
    <property type="entry name" value="P-loop containing nucleotide triphosphate hydrolases"/>
    <property type="match status" value="3"/>
</dbReference>